<dbReference type="Proteomes" id="UP001500449">
    <property type="component" value="Unassembled WGS sequence"/>
</dbReference>
<name>A0ABN2N0D8_9PSEU</name>
<dbReference type="EMBL" id="BAAAQK010000005">
    <property type="protein sequence ID" value="GAA1844260.1"/>
    <property type="molecule type" value="Genomic_DNA"/>
</dbReference>
<accession>A0ABN2N0D8</accession>
<organism evidence="2 3">
    <name type="scientific">Pseudonocardia ailaonensis</name>
    <dbReference type="NCBI Taxonomy" id="367279"/>
    <lineage>
        <taxon>Bacteria</taxon>
        <taxon>Bacillati</taxon>
        <taxon>Actinomycetota</taxon>
        <taxon>Actinomycetes</taxon>
        <taxon>Pseudonocardiales</taxon>
        <taxon>Pseudonocardiaceae</taxon>
        <taxon>Pseudonocardia</taxon>
    </lineage>
</organism>
<gene>
    <name evidence="2" type="ORF">GCM10009836_24590</name>
</gene>
<sequence>MSRAAQTTSDAPPPRKGPSDIGVGSALITLVEPLPGNERGHNRWYEDDHFFAGAMHLPWLFSGRRWVATRDLQLLRGPDPSPIADPVTAGCYLGTYWIAPGRLDELKRWAGEANDRLVREGRIDSGRTHVFTSFQEAAGTVYRDDEVPRDVFTLVDPAPGLVLEAVDAPTAETRGELERWLLEEHLPAVTREPGSPVASAMVFRTEGPYPEMSAEVREMLGKVGAGGRRLTVLWFLTADPRDVWDTVFAGEQSRVETAGRGRVSLLAPFIPSRMGTNAYDDQLR</sequence>
<evidence type="ECO:0000313" key="3">
    <source>
        <dbReference type="Proteomes" id="UP001500449"/>
    </source>
</evidence>
<evidence type="ECO:0000256" key="1">
    <source>
        <dbReference type="SAM" id="MobiDB-lite"/>
    </source>
</evidence>
<feature type="region of interest" description="Disordered" evidence="1">
    <location>
        <begin position="1"/>
        <end position="22"/>
    </location>
</feature>
<proteinExistence type="predicted"/>
<feature type="compositionally biased region" description="Polar residues" evidence="1">
    <location>
        <begin position="1"/>
        <end position="10"/>
    </location>
</feature>
<keyword evidence="3" id="KW-1185">Reference proteome</keyword>
<evidence type="ECO:0000313" key="2">
    <source>
        <dbReference type="EMBL" id="GAA1844260.1"/>
    </source>
</evidence>
<reference evidence="2 3" key="1">
    <citation type="journal article" date="2019" name="Int. J. Syst. Evol. Microbiol.">
        <title>The Global Catalogue of Microorganisms (GCM) 10K type strain sequencing project: providing services to taxonomists for standard genome sequencing and annotation.</title>
        <authorList>
            <consortium name="The Broad Institute Genomics Platform"/>
            <consortium name="The Broad Institute Genome Sequencing Center for Infectious Disease"/>
            <person name="Wu L."/>
            <person name="Ma J."/>
        </authorList>
    </citation>
    <scope>NUCLEOTIDE SEQUENCE [LARGE SCALE GENOMIC DNA]</scope>
    <source>
        <strain evidence="2 3">JCM 16009</strain>
    </source>
</reference>
<protein>
    <submittedName>
        <fullName evidence="2">Uncharacterized protein</fullName>
    </submittedName>
</protein>
<dbReference type="RefSeq" id="WP_344415658.1">
    <property type="nucleotide sequence ID" value="NZ_BAAAQK010000005.1"/>
</dbReference>
<comment type="caution">
    <text evidence="2">The sequence shown here is derived from an EMBL/GenBank/DDBJ whole genome shotgun (WGS) entry which is preliminary data.</text>
</comment>